<evidence type="ECO:0000256" key="1">
    <source>
        <dbReference type="ARBA" id="ARBA00004651"/>
    </source>
</evidence>
<gene>
    <name evidence="8" type="ORF">S01H1_13373</name>
</gene>
<evidence type="ECO:0000256" key="5">
    <source>
        <dbReference type="ARBA" id="ARBA00023136"/>
    </source>
</evidence>
<feature type="transmembrane region" description="Helical" evidence="6">
    <location>
        <begin position="32"/>
        <end position="58"/>
    </location>
</feature>
<evidence type="ECO:0000259" key="7">
    <source>
        <dbReference type="Pfam" id="PF02554"/>
    </source>
</evidence>
<evidence type="ECO:0000256" key="4">
    <source>
        <dbReference type="ARBA" id="ARBA00022989"/>
    </source>
</evidence>
<feature type="domain" description="CstA N-terminal" evidence="7">
    <location>
        <begin position="3"/>
        <end position="81"/>
    </location>
</feature>
<organism evidence="8">
    <name type="scientific">marine sediment metagenome</name>
    <dbReference type="NCBI Taxonomy" id="412755"/>
    <lineage>
        <taxon>unclassified sequences</taxon>
        <taxon>metagenomes</taxon>
        <taxon>ecological metagenomes</taxon>
    </lineage>
</organism>
<protein>
    <recommendedName>
        <fullName evidence="7">CstA N-terminal domain-containing protein</fullName>
    </recommendedName>
</protein>
<feature type="non-terminal residue" evidence="8">
    <location>
        <position position="1"/>
    </location>
</feature>
<evidence type="ECO:0000256" key="6">
    <source>
        <dbReference type="SAM" id="Phobius"/>
    </source>
</evidence>
<comment type="subcellular location">
    <subcellularLocation>
        <location evidence="1">Cell membrane</location>
        <topology evidence="1">Multi-pass membrane protein</topology>
    </subcellularLocation>
</comment>
<keyword evidence="2" id="KW-1003">Cell membrane</keyword>
<dbReference type="EMBL" id="BARS01006900">
    <property type="protein sequence ID" value="GAF75332.1"/>
    <property type="molecule type" value="Genomic_DNA"/>
</dbReference>
<reference evidence="8" key="1">
    <citation type="journal article" date="2014" name="Front. Microbiol.">
        <title>High frequency of phylogenetically diverse reductive dehalogenase-homologous genes in deep subseafloor sedimentary metagenomes.</title>
        <authorList>
            <person name="Kawai M."/>
            <person name="Futagami T."/>
            <person name="Toyoda A."/>
            <person name="Takaki Y."/>
            <person name="Nishi S."/>
            <person name="Hori S."/>
            <person name="Arai W."/>
            <person name="Tsubouchi T."/>
            <person name="Morono Y."/>
            <person name="Uchiyama I."/>
            <person name="Ito T."/>
            <person name="Fujiyama A."/>
            <person name="Inagaki F."/>
            <person name="Takami H."/>
        </authorList>
    </citation>
    <scope>NUCLEOTIDE SEQUENCE</scope>
    <source>
        <strain evidence="8">Expedition CK06-06</strain>
    </source>
</reference>
<name>X0SHE8_9ZZZZ</name>
<keyword evidence="5 6" id="KW-0472">Membrane</keyword>
<evidence type="ECO:0000256" key="3">
    <source>
        <dbReference type="ARBA" id="ARBA00022692"/>
    </source>
</evidence>
<keyword evidence="3 6" id="KW-0812">Transmembrane</keyword>
<feature type="transmembrane region" description="Helical" evidence="6">
    <location>
        <begin position="65"/>
        <end position="84"/>
    </location>
</feature>
<dbReference type="AlphaFoldDB" id="X0SHE8"/>
<accession>X0SHE8</accession>
<evidence type="ECO:0000313" key="8">
    <source>
        <dbReference type="EMBL" id="GAF75332.1"/>
    </source>
</evidence>
<sequence length="130" mass="13912">PVLKNNYLASLMSAGAAFVLAIGLYGGKPAGILLWPLFGTTNQLLASLVFATLTIYLLKKKSPTWPTALPVVIVTLTTLAAMIWNIKGYVTAKNWVLTSVGGTILAASLVLIYLSTTTYLKEKRARKAGK</sequence>
<feature type="transmembrane region" description="Helical" evidence="6">
    <location>
        <begin position="7"/>
        <end position="26"/>
    </location>
</feature>
<dbReference type="PANTHER" id="PTHR30252">
    <property type="entry name" value="INNER MEMBRANE PEPTIDE TRANSPORTER"/>
    <property type="match status" value="1"/>
</dbReference>
<keyword evidence="4 6" id="KW-1133">Transmembrane helix</keyword>
<dbReference type="GO" id="GO:0005886">
    <property type="term" value="C:plasma membrane"/>
    <property type="evidence" value="ECO:0007669"/>
    <property type="project" value="UniProtKB-SubCell"/>
</dbReference>
<comment type="caution">
    <text evidence="8">The sequence shown here is derived from an EMBL/GenBank/DDBJ whole genome shotgun (WGS) entry which is preliminary data.</text>
</comment>
<dbReference type="PANTHER" id="PTHR30252:SF0">
    <property type="entry name" value="PEPTIDE TRANSPORTER CSTA"/>
    <property type="match status" value="1"/>
</dbReference>
<dbReference type="InterPro" id="IPR003706">
    <property type="entry name" value="CstA_N"/>
</dbReference>
<dbReference type="Pfam" id="PF02554">
    <property type="entry name" value="CstA"/>
    <property type="match status" value="1"/>
</dbReference>
<dbReference type="InterPro" id="IPR051605">
    <property type="entry name" value="CstA"/>
</dbReference>
<proteinExistence type="predicted"/>
<dbReference type="GO" id="GO:0009267">
    <property type="term" value="P:cellular response to starvation"/>
    <property type="evidence" value="ECO:0007669"/>
    <property type="project" value="InterPro"/>
</dbReference>
<evidence type="ECO:0000256" key="2">
    <source>
        <dbReference type="ARBA" id="ARBA00022475"/>
    </source>
</evidence>
<feature type="transmembrane region" description="Helical" evidence="6">
    <location>
        <begin position="96"/>
        <end position="120"/>
    </location>
</feature>